<protein>
    <submittedName>
        <fullName evidence="1">Uncharacterized protein</fullName>
    </submittedName>
</protein>
<dbReference type="Proteomes" id="UP000033930">
    <property type="component" value="Unassembled WGS sequence"/>
</dbReference>
<evidence type="ECO:0000313" key="2">
    <source>
        <dbReference type="Proteomes" id="UP000033930"/>
    </source>
</evidence>
<proteinExistence type="predicted"/>
<dbReference type="AlphaFoldDB" id="A0A0G0XQR2"/>
<dbReference type="EMBL" id="LCAW01000009">
    <property type="protein sequence ID" value="KKR99230.1"/>
    <property type="molecule type" value="Genomic_DNA"/>
</dbReference>
<name>A0A0G0XQR2_9BACT</name>
<sequence>MQLSHRTWFPFILVGLTLALMLGVYAFIVQQNTPITRQVLTQEEYHQEVFLLVENYSLGSESAQSVYNSLLALHIPESEKDVHLELVLLFGKVLAGEIDSADNGITELRSTHDWLLEPNE</sequence>
<reference evidence="1 2" key="1">
    <citation type="journal article" date="2015" name="Nature">
        <title>rRNA introns, odd ribosomes, and small enigmatic genomes across a large radiation of phyla.</title>
        <authorList>
            <person name="Brown C.T."/>
            <person name="Hug L.A."/>
            <person name="Thomas B.C."/>
            <person name="Sharon I."/>
            <person name="Castelle C.J."/>
            <person name="Singh A."/>
            <person name="Wilkins M.J."/>
            <person name="Williams K.H."/>
            <person name="Banfield J.F."/>
        </authorList>
    </citation>
    <scope>NUCLEOTIDE SEQUENCE [LARGE SCALE GENOMIC DNA]</scope>
</reference>
<evidence type="ECO:0000313" key="1">
    <source>
        <dbReference type="EMBL" id="KKR99230.1"/>
    </source>
</evidence>
<gene>
    <name evidence="1" type="ORF">UU50_C0009G0047</name>
</gene>
<accession>A0A0G0XQR2</accession>
<organism evidence="1 2">
    <name type="scientific">Candidatus Uhrbacteria bacterium GW2011_GWC1_41_20</name>
    <dbReference type="NCBI Taxonomy" id="1618983"/>
    <lineage>
        <taxon>Bacteria</taxon>
        <taxon>Candidatus Uhriibacteriota</taxon>
    </lineage>
</organism>
<comment type="caution">
    <text evidence="1">The sequence shown here is derived from an EMBL/GenBank/DDBJ whole genome shotgun (WGS) entry which is preliminary data.</text>
</comment>